<proteinExistence type="predicted"/>
<evidence type="ECO:0000313" key="1">
    <source>
        <dbReference type="EMBL" id="MBB3869011.1"/>
    </source>
</evidence>
<organism evidence="1 2">
    <name type="scientific">Parageobacillus toebii NBRC 107807</name>
    <dbReference type="NCBI Taxonomy" id="1223503"/>
    <lineage>
        <taxon>Bacteria</taxon>
        <taxon>Bacillati</taxon>
        <taxon>Bacillota</taxon>
        <taxon>Bacilli</taxon>
        <taxon>Bacillales</taxon>
        <taxon>Anoxybacillaceae</taxon>
        <taxon>Parageobacillus</taxon>
    </lineage>
</organism>
<comment type="caution">
    <text evidence="1">The sequence shown here is derived from an EMBL/GenBank/DDBJ whole genome shotgun (WGS) entry which is preliminary data.</text>
</comment>
<accession>A0A6G9J5Q0</accession>
<protein>
    <submittedName>
        <fullName evidence="1">Hemerythrin-like domain-containing protein</fullName>
    </submittedName>
</protein>
<dbReference type="RefSeq" id="WP_062754230.1">
    <property type="nucleotide sequence ID" value="NZ_BDAQ01000004.1"/>
</dbReference>
<dbReference type="Gene3D" id="1.20.120.520">
    <property type="entry name" value="nmb1532 protein domain like"/>
    <property type="match status" value="1"/>
</dbReference>
<dbReference type="EMBL" id="JACICZ010000006">
    <property type="protein sequence ID" value="MBB3869011.1"/>
    <property type="molecule type" value="Genomic_DNA"/>
</dbReference>
<evidence type="ECO:0000313" key="2">
    <source>
        <dbReference type="Proteomes" id="UP000613002"/>
    </source>
</evidence>
<sequence length="177" mass="20608">MHSFCHMGGHEEVELCSGLERLKQEHGPLREQMHDFFELAQTIGNNDEVQDWKERLLALRKNVLAFIYELDPHSEREEGVLFPMMARYIGRTSGPIAVMEYEHEQAKQRIASFLTKTAELPETADRESAMELADMVIQAYHILSEHFMKEENVLFPMAERMLSDKEKEELAEKISQI</sequence>
<name>A0A6G9J5Q0_9BACL</name>
<dbReference type="PANTHER" id="PTHR39966">
    <property type="entry name" value="BLL2471 PROTEIN-RELATED"/>
    <property type="match status" value="1"/>
</dbReference>
<dbReference type="InterPro" id="IPR012312">
    <property type="entry name" value="Hemerythrin-like"/>
</dbReference>
<reference evidence="1 2" key="1">
    <citation type="submission" date="2020-08" db="EMBL/GenBank/DDBJ databases">
        <title>Genomic Encyclopedia of Type Strains, Phase IV (KMG-IV): sequencing the most valuable type-strain genomes for metagenomic binning, comparative biology and taxonomic classification.</title>
        <authorList>
            <person name="Goeker M."/>
        </authorList>
    </citation>
    <scope>NUCLEOTIDE SEQUENCE [LARGE SCALE GENOMIC DNA]</scope>
    <source>
        <strain evidence="1 2">DSM 14590</strain>
    </source>
</reference>
<dbReference type="PANTHER" id="PTHR39966:SF1">
    <property type="entry name" value="HEMERYTHRIN-LIKE DOMAIN-CONTAINING PROTEIN"/>
    <property type="match status" value="1"/>
</dbReference>
<dbReference type="GO" id="GO:0005886">
    <property type="term" value="C:plasma membrane"/>
    <property type="evidence" value="ECO:0007669"/>
    <property type="project" value="TreeGrafter"/>
</dbReference>
<dbReference type="AlphaFoldDB" id="A0A6G9J5Q0"/>
<dbReference type="Pfam" id="PF01814">
    <property type="entry name" value="Hemerythrin"/>
    <property type="match status" value="1"/>
</dbReference>
<dbReference type="Proteomes" id="UP000613002">
    <property type="component" value="Unassembled WGS sequence"/>
</dbReference>
<keyword evidence="2" id="KW-1185">Reference proteome</keyword>
<dbReference type="CDD" id="cd12108">
    <property type="entry name" value="Hr-like"/>
    <property type="match status" value="1"/>
</dbReference>
<gene>
    <name evidence="1" type="ORF">HNR78_001900</name>
</gene>